<dbReference type="Gene3D" id="2.30.30.830">
    <property type="match status" value="1"/>
</dbReference>
<evidence type="ECO:0000256" key="6">
    <source>
        <dbReference type="ARBA" id="ARBA00022927"/>
    </source>
</evidence>
<gene>
    <name evidence="13" type="ORF">G3I74_14920</name>
</gene>
<dbReference type="Proteomes" id="UP000484885">
    <property type="component" value="Unassembled WGS sequence"/>
</dbReference>
<comment type="subcellular location">
    <subcellularLocation>
        <location evidence="1">Cell inner membrane</location>
    </subcellularLocation>
</comment>
<keyword evidence="4" id="KW-0997">Cell inner membrane</keyword>
<feature type="transmembrane region" description="Helical" evidence="10">
    <location>
        <begin position="12"/>
        <end position="37"/>
    </location>
</feature>
<dbReference type="SUPFAM" id="SSF50156">
    <property type="entry name" value="PDZ domain-like"/>
    <property type="match status" value="1"/>
</dbReference>
<dbReference type="Pfam" id="PF17820">
    <property type="entry name" value="PDZ_6"/>
    <property type="match status" value="1"/>
</dbReference>
<evidence type="ECO:0000256" key="5">
    <source>
        <dbReference type="ARBA" id="ARBA00022692"/>
    </source>
</evidence>
<keyword evidence="14" id="KW-1185">Reference proteome</keyword>
<dbReference type="GO" id="GO:0015031">
    <property type="term" value="P:protein transport"/>
    <property type="evidence" value="ECO:0007669"/>
    <property type="project" value="UniProtKB-KW"/>
</dbReference>
<dbReference type="RefSeq" id="WP_164212394.1">
    <property type="nucleotide sequence ID" value="NZ_JAAGSC010000044.1"/>
</dbReference>
<evidence type="ECO:0000259" key="11">
    <source>
        <dbReference type="Pfam" id="PF11356"/>
    </source>
</evidence>
<keyword evidence="3" id="KW-1003">Cell membrane</keyword>
<evidence type="ECO:0000256" key="2">
    <source>
        <dbReference type="ARBA" id="ARBA00022448"/>
    </source>
</evidence>
<feature type="domain" description="PDZ" evidence="12">
    <location>
        <begin position="223"/>
        <end position="269"/>
    </location>
</feature>
<keyword evidence="7 10" id="KW-1133">Transmembrane helix</keyword>
<dbReference type="EMBL" id="JAAGSC010000044">
    <property type="protein sequence ID" value="NDY97021.1"/>
    <property type="molecule type" value="Genomic_DNA"/>
</dbReference>
<dbReference type="InterPro" id="IPR024961">
    <property type="entry name" value="T2SS_GspC_N"/>
</dbReference>
<evidence type="ECO:0000256" key="1">
    <source>
        <dbReference type="ARBA" id="ARBA00004533"/>
    </source>
</evidence>
<keyword evidence="5 10" id="KW-0812">Transmembrane</keyword>
<protein>
    <submittedName>
        <fullName evidence="13">PDZ domain-containing protein</fullName>
    </submittedName>
</protein>
<evidence type="ECO:0000256" key="9">
    <source>
        <dbReference type="SAM" id="MobiDB-lite"/>
    </source>
</evidence>
<dbReference type="AlphaFoldDB" id="A0A845VA74"/>
<evidence type="ECO:0000259" key="12">
    <source>
        <dbReference type="Pfam" id="PF17820"/>
    </source>
</evidence>
<keyword evidence="6" id="KW-0653">Protein transport</keyword>
<organism evidence="13 14">
    <name type="scientific">Wenzhouxiangella limi</name>
    <dbReference type="NCBI Taxonomy" id="2707351"/>
    <lineage>
        <taxon>Bacteria</taxon>
        <taxon>Pseudomonadati</taxon>
        <taxon>Pseudomonadota</taxon>
        <taxon>Gammaproteobacteria</taxon>
        <taxon>Chromatiales</taxon>
        <taxon>Wenzhouxiangellaceae</taxon>
        <taxon>Wenzhouxiangella</taxon>
    </lineage>
</organism>
<evidence type="ECO:0000256" key="3">
    <source>
        <dbReference type="ARBA" id="ARBA00022475"/>
    </source>
</evidence>
<evidence type="ECO:0000256" key="10">
    <source>
        <dbReference type="SAM" id="Phobius"/>
    </source>
</evidence>
<comment type="caution">
    <text evidence="13">The sequence shown here is derived from an EMBL/GenBank/DDBJ whole genome shotgun (WGS) entry which is preliminary data.</text>
</comment>
<accession>A0A845VA74</accession>
<dbReference type="Gene3D" id="2.30.42.10">
    <property type="match status" value="1"/>
</dbReference>
<keyword evidence="2" id="KW-0813">Transport</keyword>
<reference evidence="13 14" key="1">
    <citation type="submission" date="2020-02" db="EMBL/GenBank/DDBJ databases">
        <authorList>
            <person name="Zhang X.-Y."/>
        </authorList>
    </citation>
    <scope>NUCLEOTIDE SEQUENCE [LARGE SCALE GENOMIC DNA]</scope>
    <source>
        <strain evidence="13 14">C33</strain>
    </source>
</reference>
<evidence type="ECO:0000256" key="8">
    <source>
        <dbReference type="ARBA" id="ARBA00023136"/>
    </source>
</evidence>
<feature type="domain" description="Type II secretion system protein GspC N-terminal" evidence="11">
    <location>
        <begin position="20"/>
        <end position="147"/>
    </location>
</feature>
<evidence type="ECO:0000256" key="7">
    <source>
        <dbReference type="ARBA" id="ARBA00022989"/>
    </source>
</evidence>
<dbReference type="InterPro" id="IPR041489">
    <property type="entry name" value="PDZ_6"/>
</dbReference>
<name>A0A845VA74_9GAMM</name>
<dbReference type="InterPro" id="IPR036034">
    <property type="entry name" value="PDZ_sf"/>
</dbReference>
<sequence>MTARNFPQWSGRLAIFVSLVLGLFIAWQLVQLLWLVLVGPEVGSAPVPPVPQVQPAAAGREGFRWELFGEPATARALPVVAATARTDLQLRGLMSGGEGAFAIVADESGQEAVYRLGDELPDGSRLGAIEPLQIVLERDGRREALTLERELPGRAPRSGASRSSGERASQAPSLPGIRGFQAPSGISAASLQTPDSPAAGLADQISVMPVSGGGFRVRPGRDATLFAELGLQVNDVVTAVNGQPLTSREDAQALFADVMRRGEVSITISRQGREMTLRPDLAQILSRIE</sequence>
<keyword evidence="8 10" id="KW-0472">Membrane</keyword>
<evidence type="ECO:0000256" key="4">
    <source>
        <dbReference type="ARBA" id="ARBA00022519"/>
    </source>
</evidence>
<feature type="region of interest" description="Disordered" evidence="9">
    <location>
        <begin position="146"/>
        <end position="179"/>
    </location>
</feature>
<dbReference type="GO" id="GO:0005886">
    <property type="term" value="C:plasma membrane"/>
    <property type="evidence" value="ECO:0007669"/>
    <property type="project" value="UniProtKB-SubCell"/>
</dbReference>
<feature type="compositionally biased region" description="Low complexity" evidence="9">
    <location>
        <begin position="153"/>
        <end position="169"/>
    </location>
</feature>
<evidence type="ECO:0000313" key="13">
    <source>
        <dbReference type="EMBL" id="NDY97021.1"/>
    </source>
</evidence>
<dbReference type="Pfam" id="PF11356">
    <property type="entry name" value="T2SSC"/>
    <property type="match status" value="1"/>
</dbReference>
<evidence type="ECO:0000313" key="14">
    <source>
        <dbReference type="Proteomes" id="UP000484885"/>
    </source>
</evidence>
<proteinExistence type="predicted"/>